<sequence length="161" mass="17935">MKTRKFFTCFIMSIFFFAWIALKVSDSYAEDKPQKTYAGSLACQPCHETEYKNFQQYAKKAGSFSSVMIMKKGLTPSELSGCYECHTTGYGESGGFVSEKETPHLKNAGCEVCHGPGSLHVQTQDPLQIKGSLTIKDCEKCHINEKVKAFNYKPMIHGGAH</sequence>
<reference evidence="3" key="1">
    <citation type="journal article" date="2021" name="Microb. Physiol.">
        <title>Proteogenomic Insights into the Physiology of Marine, Sulfate-Reducing, Filamentous Desulfonema limicola and Desulfonema magnum.</title>
        <authorList>
            <person name="Schnaars V."/>
            <person name="Wohlbrand L."/>
            <person name="Scheve S."/>
            <person name="Hinrichs C."/>
            <person name="Reinhardt R."/>
            <person name="Rabus R."/>
        </authorList>
    </citation>
    <scope>NUCLEOTIDE SEQUENCE</scope>
    <source>
        <strain evidence="3">5ac10</strain>
    </source>
</reference>
<protein>
    <submittedName>
        <fullName evidence="3">Cytochrome c family protein</fullName>
    </submittedName>
</protein>
<dbReference type="KEGG" id="dli:dnl_59370"/>
<keyword evidence="4" id="KW-1185">Reference proteome</keyword>
<dbReference type="AlphaFoldDB" id="A0A975BDZ7"/>
<evidence type="ECO:0000256" key="1">
    <source>
        <dbReference type="SAM" id="SignalP"/>
    </source>
</evidence>
<evidence type="ECO:0000313" key="4">
    <source>
        <dbReference type="Proteomes" id="UP000663720"/>
    </source>
</evidence>
<dbReference type="InterPro" id="IPR023155">
    <property type="entry name" value="Cyt_c-552/4"/>
</dbReference>
<evidence type="ECO:0000313" key="3">
    <source>
        <dbReference type="EMBL" id="QTA83525.1"/>
    </source>
</evidence>
<feature type="chain" id="PRO_5037538315" evidence="1">
    <location>
        <begin position="21"/>
        <end position="161"/>
    </location>
</feature>
<dbReference type="Proteomes" id="UP000663720">
    <property type="component" value="Chromosome"/>
</dbReference>
<name>A0A975BDZ7_9BACT</name>
<dbReference type="RefSeq" id="WP_207689356.1">
    <property type="nucleotide sequence ID" value="NZ_CP061799.1"/>
</dbReference>
<proteinExistence type="predicted"/>
<evidence type="ECO:0000259" key="2">
    <source>
        <dbReference type="Pfam" id="PF13435"/>
    </source>
</evidence>
<gene>
    <name evidence="3" type="ORF">dnl_59370</name>
</gene>
<dbReference type="SUPFAM" id="SSF48695">
    <property type="entry name" value="Multiheme cytochromes"/>
    <property type="match status" value="1"/>
</dbReference>
<organism evidence="3 4">
    <name type="scientific">Desulfonema limicola</name>
    <dbReference type="NCBI Taxonomy" id="45656"/>
    <lineage>
        <taxon>Bacteria</taxon>
        <taxon>Pseudomonadati</taxon>
        <taxon>Thermodesulfobacteriota</taxon>
        <taxon>Desulfobacteria</taxon>
        <taxon>Desulfobacterales</taxon>
        <taxon>Desulfococcaceae</taxon>
        <taxon>Desulfonema</taxon>
    </lineage>
</organism>
<dbReference type="Pfam" id="PF13435">
    <property type="entry name" value="Cytochrome_C554"/>
    <property type="match status" value="1"/>
</dbReference>
<dbReference type="Gene3D" id="1.10.1130.10">
    <property type="entry name" value="Flavocytochrome C3, Chain A"/>
    <property type="match status" value="1"/>
</dbReference>
<dbReference type="EMBL" id="CP061799">
    <property type="protein sequence ID" value="QTA83525.1"/>
    <property type="molecule type" value="Genomic_DNA"/>
</dbReference>
<dbReference type="InterPro" id="IPR036280">
    <property type="entry name" value="Multihaem_cyt_sf"/>
</dbReference>
<keyword evidence="1" id="KW-0732">Signal</keyword>
<feature type="domain" description="Cytochrome c-552/4" evidence="2">
    <location>
        <begin position="42"/>
        <end position="115"/>
    </location>
</feature>
<feature type="signal peptide" evidence="1">
    <location>
        <begin position="1"/>
        <end position="20"/>
    </location>
</feature>
<accession>A0A975BDZ7</accession>